<reference evidence="2" key="1">
    <citation type="journal article" date="2020" name="Nature">
        <title>Giant virus diversity and host interactions through global metagenomics.</title>
        <authorList>
            <person name="Schulz F."/>
            <person name="Roux S."/>
            <person name="Paez-Espino D."/>
            <person name="Jungbluth S."/>
            <person name="Walsh D.A."/>
            <person name="Denef V.J."/>
            <person name="McMahon K.D."/>
            <person name="Konstantinidis K.T."/>
            <person name="Eloe-Fadrosh E.A."/>
            <person name="Kyrpides N.C."/>
            <person name="Woyke T."/>
        </authorList>
    </citation>
    <scope>NUCLEOTIDE SEQUENCE</scope>
    <source>
        <strain evidence="2">GVMAG-M-3300025652-16</strain>
    </source>
</reference>
<organism evidence="2">
    <name type="scientific">viral metagenome</name>
    <dbReference type="NCBI Taxonomy" id="1070528"/>
    <lineage>
        <taxon>unclassified sequences</taxon>
        <taxon>metagenomes</taxon>
        <taxon>organismal metagenomes</taxon>
    </lineage>
</organism>
<accession>A0A6C0J0Z9</accession>
<dbReference type="EMBL" id="MN740292">
    <property type="protein sequence ID" value="QHT98335.1"/>
    <property type="molecule type" value="Genomic_DNA"/>
</dbReference>
<dbReference type="AlphaFoldDB" id="A0A6C0J0Z9"/>
<evidence type="ECO:0000313" key="2">
    <source>
        <dbReference type="EMBL" id="QHT98335.1"/>
    </source>
</evidence>
<protein>
    <submittedName>
        <fullName evidence="2">Uncharacterized protein</fullName>
    </submittedName>
</protein>
<sequence>MPTAKQLQNAKTKLKKTPKSNGNKPVIPTAALLRLIAADPRIQRNRNFMKQVQELVKKK</sequence>
<feature type="compositionally biased region" description="Polar residues" evidence="1">
    <location>
        <begin position="1"/>
        <end position="11"/>
    </location>
</feature>
<feature type="region of interest" description="Disordered" evidence="1">
    <location>
        <begin position="1"/>
        <end position="25"/>
    </location>
</feature>
<proteinExistence type="predicted"/>
<evidence type="ECO:0000256" key="1">
    <source>
        <dbReference type="SAM" id="MobiDB-lite"/>
    </source>
</evidence>
<name>A0A6C0J0Z9_9ZZZZ</name>